<proteinExistence type="predicted"/>
<protein>
    <submittedName>
        <fullName evidence="1">U2 protein</fullName>
    </submittedName>
</protein>
<organism evidence="1">
    <name type="scientific">Ekpoma virus</name>
    <dbReference type="NCBI Taxonomy" id="1615798"/>
    <lineage>
        <taxon>Viruses</taxon>
        <taxon>Riboviria</taxon>
        <taxon>Orthornavirae</taxon>
        <taxon>Negarnaviricota</taxon>
        <taxon>Haploviricotina</taxon>
        <taxon>Monjiviricetes</taxon>
        <taxon>Mononegavirales</taxon>
        <taxon>Rhabdoviridae</taxon>
        <taxon>Alpharhabdovirinae</taxon>
        <taxon>Tibrovirus</taxon>
    </lineage>
</organism>
<dbReference type="EMBL" id="MF079256">
    <property type="protein sequence ID" value="AWK27022.1"/>
    <property type="molecule type" value="Viral_cRNA"/>
</dbReference>
<accession>A0A2S1ZNT9</accession>
<sequence length="168" mass="19606">MNNMKKTTGIMATRQSPQRHFAIFLKLKSYQSNVSTVSINKIVHTIWKSKPKYSTVLSQILLSAVSDFYKIKELSPGQTLEFEGGVSLEIKDPQLWTLTGNHEGQLAVHQLLHPAFCFHFDIRWECIPRCMYEIMCKKIDLRFHLKNFRHPECSAVKKEPGIHYIEWK</sequence>
<evidence type="ECO:0000313" key="1">
    <source>
        <dbReference type="EMBL" id="AWK27022.1"/>
    </source>
</evidence>
<name>A0A2S1ZNT9_9RHAB</name>
<reference evidence="1" key="1">
    <citation type="submission" date="2017-05" db="EMBL/GenBank/DDBJ databases">
        <title>Ekpoma virus imported to China from Angola.</title>
        <authorList>
            <person name="Zhang Z."/>
            <person name="He T."/>
            <person name="Li S."/>
            <person name="Tong Y."/>
            <person name="Tian Z."/>
        </authorList>
    </citation>
    <scope>NUCLEOTIDE SEQUENCE</scope>
    <source>
        <strain evidence="1">EKV2-sh</strain>
    </source>
</reference>